<evidence type="ECO:0000313" key="2">
    <source>
        <dbReference type="Proteomes" id="UP000005337"/>
    </source>
</evidence>
<organism evidence="1 2">
    <name type="scientific">Clostridium perfringens E str. JGS1987</name>
    <dbReference type="NCBI Taxonomy" id="451755"/>
    <lineage>
        <taxon>Bacteria</taxon>
        <taxon>Bacillati</taxon>
        <taxon>Bacillota</taxon>
        <taxon>Clostridia</taxon>
        <taxon>Eubacteriales</taxon>
        <taxon>Clostridiaceae</taxon>
        <taxon>Clostridium</taxon>
    </lineage>
</organism>
<name>B1BSX5_CLOPF</name>
<sequence length="43" mass="5036">MCQQIYINLNNNYFFSLLSFLFTVNAQIKPPIIAGSIMIYFIM</sequence>
<protein>
    <submittedName>
        <fullName evidence="1">Uncharacterized protein</fullName>
    </submittedName>
</protein>
<evidence type="ECO:0000313" key="1">
    <source>
        <dbReference type="EMBL" id="EDT15217.1"/>
    </source>
</evidence>
<proteinExistence type="predicted"/>
<accession>B1BSX5</accession>
<dbReference type="Proteomes" id="UP000005337">
    <property type="component" value="Unassembled WGS sequence"/>
</dbReference>
<dbReference type="EMBL" id="ABDW01000012">
    <property type="protein sequence ID" value="EDT15217.1"/>
    <property type="molecule type" value="Genomic_DNA"/>
</dbReference>
<reference evidence="1 2" key="1">
    <citation type="submission" date="2007-07" db="EMBL/GenBank/DDBJ databases">
        <title>Annotation of Clostridium perfringens E str. JGS1987.</title>
        <authorList>
            <person name="Paulsen I."/>
            <person name="Sebastian Y."/>
        </authorList>
    </citation>
    <scope>NUCLEOTIDE SEQUENCE [LARGE SCALE GENOMIC DNA]</scope>
    <source>
        <strain evidence="2">E str. JGS1987</strain>
    </source>
</reference>
<gene>
    <name evidence="1" type="ORF">AC3_A0557</name>
</gene>
<dbReference type="AlphaFoldDB" id="B1BSX5"/>
<comment type="caution">
    <text evidence="1">The sequence shown here is derived from an EMBL/GenBank/DDBJ whole genome shotgun (WGS) entry which is preliminary data.</text>
</comment>